<evidence type="ECO:0000313" key="8">
    <source>
        <dbReference type="Proteomes" id="UP000002630"/>
    </source>
</evidence>
<keyword evidence="4" id="KW-0862">Zinc</keyword>
<name>D7G3N8_ECTSI</name>
<keyword evidence="5" id="KW-0560">Oxidoreductase</keyword>
<dbReference type="Proteomes" id="UP000002630">
    <property type="component" value="Unassembled WGS sequence"/>
</dbReference>
<dbReference type="GO" id="GO:0033743">
    <property type="term" value="F:peptide-methionine (R)-S-oxide reductase activity"/>
    <property type="evidence" value="ECO:0007669"/>
    <property type="project" value="InterPro"/>
</dbReference>
<dbReference type="Pfam" id="PF01641">
    <property type="entry name" value="SelR"/>
    <property type="match status" value="1"/>
</dbReference>
<reference evidence="7 8" key="1">
    <citation type="journal article" date="2010" name="Nature">
        <title>The Ectocarpus genome and the independent evolution of multicellularity in brown algae.</title>
        <authorList>
            <person name="Cock J.M."/>
            <person name="Sterck L."/>
            <person name="Rouze P."/>
            <person name="Scornet D."/>
            <person name="Allen A.E."/>
            <person name="Amoutzias G."/>
            <person name="Anthouard V."/>
            <person name="Artiguenave F."/>
            <person name="Aury J.M."/>
            <person name="Badger J.H."/>
            <person name="Beszteri B."/>
            <person name="Billiau K."/>
            <person name="Bonnet E."/>
            <person name="Bothwell J.H."/>
            <person name="Bowler C."/>
            <person name="Boyen C."/>
            <person name="Brownlee C."/>
            <person name="Carrano C.J."/>
            <person name="Charrier B."/>
            <person name="Cho G.Y."/>
            <person name="Coelho S.M."/>
            <person name="Collen J."/>
            <person name="Corre E."/>
            <person name="Da Silva C."/>
            <person name="Delage L."/>
            <person name="Delaroque N."/>
            <person name="Dittami S.M."/>
            <person name="Doulbeau S."/>
            <person name="Elias M."/>
            <person name="Farnham G."/>
            <person name="Gachon C.M."/>
            <person name="Gschloessl B."/>
            <person name="Heesch S."/>
            <person name="Jabbari K."/>
            <person name="Jubin C."/>
            <person name="Kawai H."/>
            <person name="Kimura K."/>
            <person name="Kloareg B."/>
            <person name="Kupper F.C."/>
            <person name="Lang D."/>
            <person name="Le Bail A."/>
            <person name="Leblanc C."/>
            <person name="Lerouge P."/>
            <person name="Lohr M."/>
            <person name="Lopez P.J."/>
            <person name="Martens C."/>
            <person name="Maumus F."/>
            <person name="Michel G."/>
            <person name="Miranda-Saavedra D."/>
            <person name="Morales J."/>
            <person name="Moreau H."/>
            <person name="Motomura T."/>
            <person name="Nagasato C."/>
            <person name="Napoli C.A."/>
            <person name="Nelson D.R."/>
            <person name="Nyvall-Collen P."/>
            <person name="Peters A.F."/>
            <person name="Pommier C."/>
            <person name="Potin P."/>
            <person name="Poulain J."/>
            <person name="Quesneville H."/>
            <person name="Read B."/>
            <person name="Rensing S.A."/>
            <person name="Ritter A."/>
            <person name="Rousvoal S."/>
            <person name="Samanta M."/>
            <person name="Samson G."/>
            <person name="Schroeder D.C."/>
            <person name="Segurens B."/>
            <person name="Strittmatter M."/>
            <person name="Tonon T."/>
            <person name="Tregear J.W."/>
            <person name="Valentin K."/>
            <person name="von Dassow P."/>
            <person name="Yamagishi T."/>
            <person name="Van de Peer Y."/>
            <person name="Wincker P."/>
        </authorList>
    </citation>
    <scope>NUCLEOTIDE SEQUENCE [LARGE SCALE GENOMIC DNA]</scope>
    <source>
        <strain evidence="8">Ec32 / CCAP1310/4</strain>
    </source>
</reference>
<organism evidence="7 8">
    <name type="scientific">Ectocarpus siliculosus</name>
    <name type="common">Brown alga</name>
    <name type="synonym">Conferva siliculosa</name>
    <dbReference type="NCBI Taxonomy" id="2880"/>
    <lineage>
        <taxon>Eukaryota</taxon>
        <taxon>Sar</taxon>
        <taxon>Stramenopiles</taxon>
        <taxon>Ochrophyta</taxon>
        <taxon>PX clade</taxon>
        <taxon>Phaeophyceae</taxon>
        <taxon>Ectocarpales</taxon>
        <taxon>Ectocarpaceae</taxon>
        <taxon>Ectocarpus</taxon>
    </lineage>
</organism>
<comment type="cofactor">
    <cofactor evidence="1">
        <name>Zn(2+)</name>
        <dbReference type="ChEBI" id="CHEBI:29105"/>
    </cofactor>
</comment>
<dbReference type="EMBL" id="FN649760">
    <property type="protein sequence ID" value="CBJ49291.1"/>
    <property type="molecule type" value="Genomic_DNA"/>
</dbReference>
<sequence length="197" mass="21493">MSRVGSTTSAAHRSVHRSSALNMQFWKPPATSKHTRLAKEPALDKCKPDADWKEQLQQNTYQVLRGKATEPAGVRKASGGFDDVFDKGTYVCAGCRTPLYEDSHKFDCGCGWPGFWTNIQDAVYEEKDADGRRCEILCSGCGGHLGHVFRGEGFGNPEPNERHCVNSVSLAFIPEGKTDGPDAVECTYTGRVFGGTA</sequence>
<dbReference type="GO" id="GO:0046872">
    <property type="term" value="F:metal ion binding"/>
    <property type="evidence" value="ECO:0007669"/>
    <property type="project" value="UniProtKB-KW"/>
</dbReference>
<dbReference type="OrthoDB" id="44061at2759"/>
<evidence type="ECO:0000256" key="1">
    <source>
        <dbReference type="ARBA" id="ARBA00001947"/>
    </source>
</evidence>
<gene>
    <name evidence="7" type="ORF">Esi_0515_0006</name>
</gene>
<accession>D7G3N8</accession>
<dbReference type="InParanoid" id="D7G3N8"/>
<dbReference type="Gene3D" id="2.170.150.20">
    <property type="entry name" value="Peptide methionine sulfoxide reductase"/>
    <property type="match status" value="1"/>
</dbReference>
<evidence type="ECO:0000259" key="6">
    <source>
        <dbReference type="PROSITE" id="PS51790"/>
    </source>
</evidence>
<evidence type="ECO:0000313" key="7">
    <source>
        <dbReference type="EMBL" id="CBJ49291.1"/>
    </source>
</evidence>
<evidence type="ECO:0000256" key="3">
    <source>
        <dbReference type="ARBA" id="ARBA00022723"/>
    </source>
</evidence>
<keyword evidence="3" id="KW-0479">Metal-binding</keyword>
<evidence type="ECO:0000256" key="2">
    <source>
        <dbReference type="ARBA" id="ARBA00007174"/>
    </source>
</evidence>
<proteinExistence type="inferred from homology"/>
<dbReference type="InterPro" id="IPR011057">
    <property type="entry name" value="Mss4-like_sf"/>
</dbReference>
<dbReference type="eggNOG" id="KOG0856">
    <property type="taxonomic scope" value="Eukaryota"/>
</dbReference>
<dbReference type="PANTHER" id="PTHR46081:SF8">
    <property type="entry name" value="PEPTIDE METHIONINE SULFOXIDE REDUCTASE 2"/>
    <property type="match status" value="1"/>
</dbReference>
<dbReference type="SUPFAM" id="SSF51316">
    <property type="entry name" value="Mss4-like"/>
    <property type="match status" value="1"/>
</dbReference>
<evidence type="ECO:0000256" key="4">
    <source>
        <dbReference type="ARBA" id="ARBA00022833"/>
    </source>
</evidence>
<dbReference type="InterPro" id="IPR002579">
    <property type="entry name" value="Met_Sox_Rdtase_MsrB_dom"/>
</dbReference>
<keyword evidence="8" id="KW-1185">Reference proteome</keyword>
<feature type="domain" description="MsrB" evidence="6">
    <location>
        <begin position="49"/>
        <end position="175"/>
    </location>
</feature>
<dbReference type="AlphaFoldDB" id="D7G3N8"/>
<dbReference type="InterPro" id="IPR028427">
    <property type="entry name" value="Met_Sox_Rdtase_MsrB"/>
</dbReference>
<dbReference type="GO" id="GO:0006979">
    <property type="term" value="P:response to oxidative stress"/>
    <property type="evidence" value="ECO:0007669"/>
    <property type="project" value="InterPro"/>
</dbReference>
<dbReference type="STRING" id="2880.D7G3N8"/>
<evidence type="ECO:0000256" key="5">
    <source>
        <dbReference type="ARBA" id="ARBA00023002"/>
    </source>
</evidence>
<dbReference type="PANTHER" id="PTHR46081">
    <property type="entry name" value="PEPTIDE METHIONINE SULFOXIDE REDUCTASE 2"/>
    <property type="match status" value="1"/>
</dbReference>
<comment type="similarity">
    <text evidence="2">Belongs to the MsrB Met sulfoxide reductase family.</text>
</comment>
<dbReference type="GO" id="GO:0030091">
    <property type="term" value="P:protein repair"/>
    <property type="evidence" value="ECO:0007669"/>
    <property type="project" value="InterPro"/>
</dbReference>
<protein>
    <recommendedName>
        <fullName evidence="6">MsrB domain-containing protein</fullName>
    </recommendedName>
</protein>
<dbReference type="PROSITE" id="PS51790">
    <property type="entry name" value="MSRB"/>
    <property type="match status" value="1"/>
</dbReference>